<gene>
    <name evidence="15" type="ORF">ACFO3Q_03620</name>
</gene>
<evidence type="ECO:0000256" key="9">
    <source>
        <dbReference type="ARBA" id="ARBA00023012"/>
    </source>
</evidence>
<dbReference type="Gene3D" id="3.30.565.10">
    <property type="entry name" value="Histidine kinase-like ATPase, C-terminal domain"/>
    <property type="match status" value="1"/>
</dbReference>
<name>A0ABV9NJ70_9GAMM</name>
<dbReference type="InterPro" id="IPR005467">
    <property type="entry name" value="His_kinase_dom"/>
</dbReference>
<dbReference type="InterPro" id="IPR050428">
    <property type="entry name" value="TCS_sensor_his_kinase"/>
</dbReference>
<dbReference type="PRINTS" id="PR00344">
    <property type="entry name" value="BCTRLSENSOR"/>
</dbReference>
<comment type="catalytic activity">
    <reaction evidence="1">
        <text>ATP + protein L-histidine = ADP + protein N-phospho-L-histidine.</text>
        <dbReference type="EC" id="2.7.13.3"/>
    </reaction>
</comment>
<accession>A0ABV9NJ70</accession>
<feature type="domain" description="HAMP" evidence="14">
    <location>
        <begin position="210"/>
        <end position="263"/>
    </location>
</feature>
<evidence type="ECO:0000256" key="7">
    <source>
        <dbReference type="ARBA" id="ARBA00022777"/>
    </source>
</evidence>
<comment type="subcellular location">
    <subcellularLocation>
        <location evidence="2">Membrane</location>
    </subcellularLocation>
</comment>
<sequence>MRPCSLRTRLVGAALLAALLAISAGFALTQVARIASTPPSDIDPAGDLADWDIDWPDTTGRLLQKELREELEHLDEGLVVAPDGSAHVMLERPSAHAYDAMPKDTAFLVLDADGRELVSSDEGPALQALRDMPAGARALLLDNRGTPLPLYVIEGTIERDGRLYTARVARSERLMFSLINYARKLYLRAGVVTVALTLTFFVVIVFLMVNRLLRPLREASEAAARIGPHTLSIRLRGQGLPSELAPLIGALNSALTRLEEGFRVQQEFLATAAHELKTPLALLQAEIELGATADPEVLLRDTALMARQVNQLLHLAEVSEGHNYRFARVSLRVEAAGAIDYLSRMADQRGVALRLDLERDEPGRWIEADAGALFVLFKNLLENAVHHSPAGGEVRLRVGAEGFSVEDEGDGVPAGAAPHLFKRFWRGAGAHEGGAGLGLAICREICLAHGWTITLDAAHGDRGARFVVAMPRGNTA</sequence>
<dbReference type="PANTHER" id="PTHR45436">
    <property type="entry name" value="SENSOR HISTIDINE KINASE YKOH"/>
    <property type="match status" value="1"/>
</dbReference>
<dbReference type="InterPro" id="IPR036890">
    <property type="entry name" value="HATPase_C_sf"/>
</dbReference>
<evidence type="ECO:0000256" key="4">
    <source>
        <dbReference type="ARBA" id="ARBA00022553"/>
    </source>
</evidence>
<dbReference type="Pfam" id="PF00672">
    <property type="entry name" value="HAMP"/>
    <property type="match status" value="1"/>
</dbReference>
<keyword evidence="16" id="KW-1185">Reference proteome</keyword>
<protein>
    <recommendedName>
        <fullName evidence="3">histidine kinase</fullName>
        <ecNumber evidence="3">2.7.13.3</ecNumber>
    </recommendedName>
</protein>
<feature type="signal peptide" evidence="12">
    <location>
        <begin position="1"/>
        <end position="27"/>
    </location>
</feature>
<dbReference type="InterPro" id="IPR003594">
    <property type="entry name" value="HATPase_dom"/>
</dbReference>
<comment type="caution">
    <text evidence="15">The sequence shown here is derived from an EMBL/GenBank/DDBJ whole genome shotgun (WGS) entry which is preliminary data.</text>
</comment>
<dbReference type="SUPFAM" id="SSF47384">
    <property type="entry name" value="Homodimeric domain of signal transducing histidine kinase"/>
    <property type="match status" value="1"/>
</dbReference>
<keyword evidence="12" id="KW-0732">Signal</keyword>
<dbReference type="SMART" id="SM00387">
    <property type="entry name" value="HATPase_c"/>
    <property type="match status" value="1"/>
</dbReference>
<reference evidence="16" key="1">
    <citation type="journal article" date="2019" name="Int. J. Syst. Evol. Microbiol.">
        <title>The Global Catalogue of Microorganisms (GCM) 10K type strain sequencing project: providing services to taxonomists for standard genome sequencing and annotation.</title>
        <authorList>
            <consortium name="The Broad Institute Genomics Platform"/>
            <consortium name="The Broad Institute Genome Sequencing Center for Infectious Disease"/>
            <person name="Wu L."/>
            <person name="Ma J."/>
        </authorList>
    </citation>
    <scope>NUCLEOTIDE SEQUENCE [LARGE SCALE GENOMIC DNA]</scope>
    <source>
        <strain evidence="16">CGMCC 1.13574</strain>
    </source>
</reference>
<evidence type="ECO:0000256" key="6">
    <source>
        <dbReference type="ARBA" id="ARBA00022692"/>
    </source>
</evidence>
<dbReference type="CDD" id="cd00082">
    <property type="entry name" value="HisKA"/>
    <property type="match status" value="1"/>
</dbReference>
<dbReference type="SMART" id="SM00304">
    <property type="entry name" value="HAMP"/>
    <property type="match status" value="1"/>
</dbReference>
<evidence type="ECO:0000259" key="14">
    <source>
        <dbReference type="PROSITE" id="PS50885"/>
    </source>
</evidence>
<dbReference type="Pfam" id="PF00512">
    <property type="entry name" value="HisKA"/>
    <property type="match status" value="1"/>
</dbReference>
<keyword evidence="6 11" id="KW-0812">Transmembrane</keyword>
<evidence type="ECO:0000256" key="11">
    <source>
        <dbReference type="SAM" id="Phobius"/>
    </source>
</evidence>
<dbReference type="InterPro" id="IPR036097">
    <property type="entry name" value="HisK_dim/P_sf"/>
</dbReference>
<dbReference type="InterPro" id="IPR003661">
    <property type="entry name" value="HisK_dim/P_dom"/>
</dbReference>
<dbReference type="InterPro" id="IPR003660">
    <property type="entry name" value="HAMP_dom"/>
</dbReference>
<dbReference type="Gene3D" id="1.10.287.130">
    <property type="match status" value="1"/>
</dbReference>
<dbReference type="PROSITE" id="PS50109">
    <property type="entry name" value="HIS_KIN"/>
    <property type="match status" value="1"/>
</dbReference>
<evidence type="ECO:0000313" key="16">
    <source>
        <dbReference type="Proteomes" id="UP001595892"/>
    </source>
</evidence>
<evidence type="ECO:0000256" key="3">
    <source>
        <dbReference type="ARBA" id="ARBA00012438"/>
    </source>
</evidence>
<dbReference type="PROSITE" id="PS50885">
    <property type="entry name" value="HAMP"/>
    <property type="match status" value="1"/>
</dbReference>
<proteinExistence type="predicted"/>
<dbReference type="GO" id="GO:0016301">
    <property type="term" value="F:kinase activity"/>
    <property type="evidence" value="ECO:0007669"/>
    <property type="project" value="UniProtKB-KW"/>
</dbReference>
<organism evidence="15 16">
    <name type="scientific">Coralloluteibacterium thermophilum</name>
    <dbReference type="NCBI Taxonomy" id="2707049"/>
    <lineage>
        <taxon>Bacteria</taxon>
        <taxon>Pseudomonadati</taxon>
        <taxon>Pseudomonadota</taxon>
        <taxon>Gammaproteobacteria</taxon>
        <taxon>Lysobacterales</taxon>
        <taxon>Lysobacteraceae</taxon>
        <taxon>Coralloluteibacterium</taxon>
    </lineage>
</organism>
<evidence type="ECO:0000256" key="8">
    <source>
        <dbReference type="ARBA" id="ARBA00022989"/>
    </source>
</evidence>
<keyword evidence="10 11" id="KW-0472">Membrane</keyword>
<dbReference type="EC" id="2.7.13.3" evidence="3"/>
<dbReference type="SMART" id="SM00388">
    <property type="entry name" value="HisKA"/>
    <property type="match status" value="1"/>
</dbReference>
<dbReference type="Pfam" id="PF02518">
    <property type="entry name" value="HATPase_c"/>
    <property type="match status" value="1"/>
</dbReference>
<dbReference type="SUPFAM" id="SSF55874">
    <property type="entry name" value="ATPase domain of HSP90 chaperone/DNA topoisomerase II/histidine kinase"/>
    <property type="match status" value="1"/>
</dbReference>
<feature type="chain" id="PRO_5047342762" description="histidine kinase" evidence="12">
    <location>
        <begin position="28"/>
        <end position="476"/>
    </location>
</feature>
<evidence type="ECO:0000313" key="15">
    <source>
        <dbReference type="EMBL" id="MFC4727256.1"/>
    </source>
</evidence>
<evidence type="ECO:0000256" key="10">
    <source>
        <dbReference type="ARBA" id="ARBA00023136"/>
    </source>
</evidence>
<dbReference type="InterPro" id="IPR004358">
    <property type="entry name" value="Sig_transdc_His_kin-like_C"/>
</dbReference>
<keyword evidence="4" id="KW-0597">Phosphoprotein</keyword>
<dbReference type="EMBL" id="JBHSGG010000007">
    <property type="protein sequence ID" value="MFC4727256.1"/>
    <property type="molecule type" value="Genomic_DNA"/>
</dbReference>
<dbReference type="RefSeq" id="WP_377003278.1">
    <property type="nucleotide sequence ID" value="NZ_JBHSGG010000007.1"/>
</dbReference>
<keyword evidence="7 15" id="KW-0418">Kinase</keyword>
<evidence type="ECO:0000256" key="2">
    <source>
        <dbReference type="ARBA" id="ARBA00004370"/>
    </source>
</evidence>
<dbReference type="Proteomes" id="UP001595892">
    <property type="component" value="Unassembled WGS sequence"/>
</dbReference>
<feature type="transmembrane region" description="Helical" evidence="11">
    <location>
        <begin position="185"/>
        <end position="209"/>
    </location>
</feature>
<evidence type="ECO:0000256" key="5">
    <source>
        <dbReference type="ARBA" id="ARBA00022679"/>
    </source>
</evidence>
<dbReference type="PANTHER" id="PTHR45436:SF5">
    <property type="entry name" value="SENSOR HISTIDINE KINASE TRCS"/>
    <property type="match status" value="1"/>
</dbReference>
<keyword evidence="5" id="KW-0808">Transferase</keyword>
<feature type="domain" description="Histidine kinase" evidence="13">
    <location>
        <begin position="271"/>
        <end position="474"/>
    </location>
</feature>
<evidence type="ECO:0000259" key="13">
    <source>
        <dbReference type="PROSITE" id="PS50109"/>
    </source>
</evidence>
<evidence type="ECO:0000256" key="1">
    <source>
        <dbReference type="ARBA" id="ARBA00000085"/>
    </source>
</evidence>
<keyword evidence="9" id="KW-0902">Two-component regulatory system</keyword>
<keyword evidence="8 11" id="KW-1133">Transmembrane helix</keyword>
<evidence type="ECO:0000256" key="12">
    <source>
        <dbReference type="SAM" id="SignalP"/>
    </source>
</evidence>